<sequence>MNQSEIAGYIYAGRAELGCNDRVSHPIELLKLPVNQQCDALIKVIKMNHEKLEAWEGDQNLVDQSVVTTIEGLYKIIKQQEKALMQTLKKAHPSTDE</sequence>
<dbReference type="AlphaFoldDB" id="A0A916JMA8"/>
<dbReference type="RefSeq" id="WP_258541790.1">
    <property type="nucleotide sequence ID" value="NZ_OU015584.1"/>
</dbReference>
<accession>A0A916JMA8</accession>
<proteinExistence type="predicted"/>
<name>A0A916JMA8_9FLAO</name>
<organism evidence="1 2">
    <name type="scientific">Parvicella tangerina</name>
    <dbReference type="NCBI Taxonomy" id="2829795"/>
    <lineage>
        <taxon>Bacteria</taxon>
        <taxon>Pseudomonadati</taxon>
        <taxon>Bacteroidota</taxon>
        <taxon>Flavobacteriia</taxon>
        <taxon>Flavobacteriales</taxon>
        <taxon>Parvicellaceae</taxon>
        <taxon>Parvicella</taxon>
    </lineage>
</organism>
<protein>
    <submittedName>
        <fullName evidence="1">Uncharacterized protein</fullName>
    </submittedName>
</protein>
<evidence type="ECO:0000313" key="1">
    <source>
        <dbReference type="EMBL" id="CAG5081316.1"/>
    </source>
</evidence>
<dbReference type="Proteomes" id="UP000683507">
    <property type="component" value="Chromosome"/>
</dbReference>
<reference evidence="1" key="1">
    <citation type="submission" date="2021-04" db="EMBL/GenBank/DDBJ databases">
        <authorList>
            <person name="Rodrigo-Torres L."/>
            <person name="Arahal R. D."/>
            <person name="Lucena T."/>
        </authorList>
    </citation>
    <scope>NUCLEOTIDE SEQUENCE</scope>
    <source>
        <strain evidence="1">AS29M-1</strain>
    </source>
</reference>
<dbReference type="KEGG" id="ptan:CRYO30217_01592"/>
<gene>
    <name evidence="1" type="ORF">CRYO30217_01592</name>
</gene>
<keyword evidence="2" id="KW-1185">Reference proteome</keyword>
<dbReference type="EMBL" id="OU015584">
    <property type="protein sequence ID" value="CAG5081316.1"/>
    <property type="molecule type" value="Genomic_DNA"/>
</dbReference>
<evidence type="ECO:0000313" key="2">
    <source>
        <dbReference type="Proteomes" id="UP000683507"/>
    </source>
</evidence>